<dbReference type="STRING" id="1267766.WYH_00252"/>
<dbReference type="Pfam" id="PF07238">
    <property type="entry name" value="PilZ"/>
    <property type="match status" value="1"/>
</dbReference>
<dbReference type="PATRIC" id="fig|1267766.3.peg.259"/>
<dbReference type="InterPro" id="IPR009875">
    <property type="entry name" value="PilZ_domain"/>
</dbReference>
<gene>
    <name evidence="1" type="ORF">WYH_00252</name>
</gene>
<dbReference type="Proteomes" id="UP000034392">
    <property type="component" value="Chromosome"/>
</dbReference>
<dbReference type="OrthoDB" id="7408989at2"/>
<dbReference type="KEGG" id="aay:WYH_00252"/>
<dbReference type="GO" id="GO:0035438">
    <property type="term" value="F:cyclic-di-GMP binding"/>
    <property type="evidence" value="ECO:0007669"/>
    <property type="project" value="InterPro"/>
</dbReference>
<evidence type="ECO:0000313" key="1">
    <source>
        <dbReference type="EMBL" id="AKH41316.1"/>
    </source>
</evidence>
<protein>
    <submittedName>
        <fullName evidence="1">Uncharacterized protein</fullName>
    </submittedName>
</protein>
<dbReference type="AlphaFoldDB" id="A0A0F7KQB5"/>
<name>A0A0F7KQB5_9SPHN</name>
<proteinExistence type="predicted"/>
<evidence type="ECO:0000313" key="2">
    <source>
        <dbReference type="Proteomes" id="UP000034392"/>
    </source>
</evidence>
<dbReference type="SUPFAM" id="SSF141371">
    <property type="entry name" value="PilZ domain-like"/>
    <property type="match status" value="1"/>
</dbReference>
<accession>A0A0F7KQB5</accession>
<keyword evidence="2" id="KW-1185">Reference proteome</keyword>
<dbReference type="RefSeq" id="WP_046902378.1">
    <property type="nucleotide sequence ID" value="NZ_CP011452.2"/>
</dbReference>
<organism evidence="1 2">
    <name type="scientific">Croceibacterium atlanticum</name>
    <dbReference type="NCBI Taxonomy" id="1267766"/>
    <lineage>
        <taxon>Bacteria</taxon>
        <taxon>Pseudomonadati</taxon>
        <taxon>Pseudomonadota</taxon>
        <taxon>Alphaproteobacteria</taxon>
        <taxon>Sphingomonadales</taxon>
        <taxon>Erythrobacteraceae</taxon>
        <taxon>Croceibacterium</taxon>
    </lineage>
</organism>
<dbReference type="EMBL" id="CP011452">
    <property type="protein sequence ID" value="AKH41316.1"/>
    <property type="molecule type" value="Genomic_DNA"/>
</dbReference>
<sequence>MNRAGRRFAVKRTVGLCPRDGGRPASGLMIELSSYGCRLSKLGNRDFAQGDEVTVNVTDETELTGFIRWTHDGLAGVGFKRALPAAELSQLLEVSRS</sequence>
<reference evidence="1" key="1">
    <citation type="submission" date="2015-05" db="EMBL/GenBank/DDBJ databases">
        <title>The complete genome of Altererythrobacter atlanticus strain 26DY36.</title>
        <authorList>
            <person name="Wu Y.-H."/>
            <person name="Cheng H."/>
            <person name="Wu X.-W."/>
        </authorList>
    </citation>
    <scope>NUCLEOTIDE SEQUENCE [LARGE SCALE GENOMIC DNA]</scope>
    <source>
        <strain evidence="1">26DY36</strain>
    </source>
</reference>